<dbReference type="Proteomes" id="UP001165064">
    <property type="component" value="Unassembled WGS sequence"/>
</dbReference>
<name>A0ACB5SVB9_AMBMO</name>
<keyword evidence="2" id="KW-1185">Reference proteome</keyword>
<dbReference type="EMBL" id="BSXS01000705">
    <property type="protein sequence ID" value="GME73579.1"/>
    <property type="molecule type" value="Genomic_DNA"/>
</dbReference>
<proteinExistence type="predicted"/>
<protein>
    <submittedName>
        <fullName evidence="1">Unnamed protein product</fullName>
    </submittedName>
</protein>
<gene>
    <name evidence="1" type="ORF">Amon02_000146100</name>
</gene>
<organism evidence="1 2">
    <name type="scientific">Ambrosiozyma monospora</name>
    <name type="common">Yeast</name>
    <name type="synonym">Endomycopsis monosporus</name>
    <dbReference type="NCBI Taxonomy" id="43982"/>
    <lineage>
        <taxon>Eukaryota</taxon>
        <taxon>Fungi</taxon>
        <taxon>Dikarya</taxon>
        <taxon>Ascomycota</taxon>
        <taxon>Saccharomycotina</taxon>
        <taxon>Pichiomycetes</taxon>
        <taxon>Pichiales</taxon>
        <taxon>Pichiaceae</taxon>
        <taxon>Ambrosiozyma</taxon>
    </lineage>
</organism>
<sequence length="130" mass="15074">MVSTQKKTYETLKQKKVDRLNNLEKLGEKLSRKKEAEKALQATVTVTLSEKSAENEKNAAQAEEYSLSSSHENSASVVEDWSFYGAHHKKSMSQVKERSKQPDVFERLSDYSRMVKKEKRFTKSTRSPWR</sequence>
<evidence type="ECO:0000313" key="1">
    <source>
        <dbReference type="EMBL" id="GME73579.1"/>
    </source>
</evidence>
<accession>A0ACB5SVB9</accession>
<evidence type="ECO:0000313" key="2">
    <source>
        <dbReference type="Proteomes" id="UP001165064"/>
    </source>
</evidence>
<comment type="caution">
    <text evidence="1">The sequence shown here is derived from an EMBL/GenBank/DDBJ whole genome shotgun (WGS) entry which is preliminary data.</text>
</comment>
<reference evidence="1" key="1">
    <citation type="submission" date="2023-04" db="EMBL/GenBank/DDBJ databases">
        <title>Ambrosiozyma monospora NBRC 10751.</title>
        <authorList>
            <person name="Ichikawa N."/>
            <person name="Sato H."/>
            <person name="Tonouchi N."/>
        </authorList>
    </citation>
    <scope>NUCLEOTIDE SEQUENCE</scope>
    <source>
        <strain evidence="1">NBRC 10751</strain>
    </source>
</reference>